<dbReference type="PANTHER" id="PTHR30173">
    <property type="entry name" value="SIGMA 19 FACTOR"/>
    <property type="match status" value="1"/>
</dbReference>
<dbReference type="InterPro" id="IPR013325">
    <property type="entry name" value="RNA_pol_sigma_r2"/>
</dbReference>
<dbReference type="InterPro" id="IPR052704">
    <property type="entry name" value="ECF_Sigma-70_Domain"/>
</dbReference>
<accession>A0AA37WL53</accession>
<dbReference type="GO" id="GO:0003677">
    <property type="term" value="F:DNA binding"/>
    <property type="evidence" value="ECO:0007669"/>
    <property type="project" value="InterPro"/>
</dbReference>
<dbReference type="Gene3D" id="1.10.10.10">
    <property type="entry name" value="Winged helix-like DNA-binding domain superfamily/Winged helix DNA-binding domain"/>
    <property type="match status" value="1"/>
</dbReference>
<sequence>MEIEKNIQLFQSVRPKLMGIAYRFFSAVSDAEDIVQDVYLTWSDIDKTTIKNPEAWLKKVCVRRCLDVVKSVEKSRIDYVGTWLPEPILPEHFDNTDKSFQRELAESLTTAFLLTLNRLTAKERAAFLLHEVFDTPYEEVADTLAISSPACRKLVSRAKKNLSNPQRKNNLDKTQTVSLLNSFKQAVVTKDITQLQTLLANDAIVKADGGGKVPAILQDVIGNNTVSKFLTEELSAFWVNFTWQMTLINCNTGFVIKHNDAIHAIVSFEFDKHNKITNVFIVRNPDKTIEFKTVTIH</sequence>
<dbReference type="InterPro" id="IPR013324">
    <property type="entry name" value="RNA_pol_sigma_r3/r4-like"/>
</dbReference>
<dbReference type="InterPro" id="IPR014284">
    <property type="entry name" value="RNA_pol_sigma-70_dom"/>
</dbReference>
<dbReference type="SUPFAM" id="SSF88659">
    <property type="entry name" value="Sigma3 and sigma4 domains of RNA polymerase sigma factors"/>
    <property type="match status" value="1"/>
</dbReference>
<reference evidence="4" key="2">
    <citation type="submission" date="2023-01" db="EMBL/GenBank/DDBJ databases">
        <title>Draft genome sequence of Agaribacter marinus strain NBRC 110023.</title>
        <authorList>
            <person name="Sun Q."/>
            <person name="Mori K."/>
        </authorList>
    </citation>
    <scope>NUCLEOTIDE SEQUENCE</scope>
    <source>
        <strain evidence="4">NBRC 110023</strain>
    </source>
</reference>
<organism evidence="4 5">
    <name type="scientific">Agaribacter marinus</name>
    <dbReference type="NCBI Taxonomy" id="1431249"/>
    <lineage>
        <taxon>Bacteria</taxon>
        <taxon>Pseudomonadati</taxon>
        <taxon>Pseudomonadota</taxon>
        <taxon>Gammaproteobacteria</taxon>
        <taxon>Alteromonadales</taxon>
        <taxon>Alteromonadaceae</taxon>
        <taxon>Agaribacter</taxon>
    </lineage>
</organism>
<evidence type="ECO:0000313" key="4">
    <source>
        <dbReference type="EMBL" id="GLR71555.1"/>
    </source>
</evidence>
<feature type="domain" description="RNA polymerase sigma-70 region 2" evidence="2">
    <location>
        <begin position="9"/>
        <end position="70"/>
    </location>
</feature>
<comment type="subunit">
    <text evidence="1">Interacts transiently with the RNA polymerase catalytic core formed by RpoA, RpoB, RpoC and RpoZ (2 alpha, 1 beta, 1 beta' and 1 omega subunit) to form the RNA polymerase holoenzyme that can initiate transcription.</text>
</comment>
<protein>
    <submittedName>
        <fullName evidence="4">RNA polymerase sigma factor SigJ</fullName>
    </submittedName>
</protein>
<dbReference type="NCBIfam" id="TIGR02937">
    <property type="entry name" value="sigma70-ECF"/>
    <property type="match status" value="1"/>
</dbReference>
<dbReference type="PANTHER" id="PTHR30173:SF36">
    <property type="entry name" value="ECF RNA POLYMERASE SIGMA FACTOR SIGJ"/>
    <property type="match status" value="1"/>
</dbReference>
<dbReference type="Pfam" id="PF04542">
    <property type="entry name" value="Sigma70_r2"/>
    <property type="match status" value="1"/>
</dbReference>
<gene>
    <name evidence="4" type="ORF">GCM10007852_24630</name>
</gene>
<dbReference type="Pfam" id="PF08281">
    <property type="entry name" value="Sigma70_r4_2"/>
    <property type="match status" value="1"/>
</dbReference>
<dbReference type="SUPFAM" id="SSF88946">
    <property type="entry name" value="Sigma2 domain of RNA polymerase sigma factors"/>
    <property type="match status" value="1"/>
</dbReference>
<dbReference type="GO" id="GO:0006352">
    <property type="term" value="P:DNA-templated transcription initiation"/>
    <property type="evidence" value="ECO:0007669"/>
    <property type="project" value="InterPro"/>
</dbReference>
<proteinExistence type="predicted"/>
<dbReference type="AlphaFoldDB" id="A0AA37WL53"/>
<dbReference type="NCBIfam" id="NF007214">
    <property type="entry name" value="PRK09636.1"/>
    <property type="match status" value="1"/>
</dbReference>
<evidence type="ECO:0000259" key="3">
    <source>
        <dbReference type="Pfam" id="PF08281"/>
    </source>
</evidence>
<dbReference type="EMBL" id="BSOT01000006">
    <property type="protein sequence ID" value="GLR71555.1"/>
    <property type="molecule type" value="Genomic_DNA"/>
</dbReference>
<keyword evidence="5" id="KW-1185">Reference proteome</keyword>
<dbReference type="InterPro" id="IPR013249">
    <property type="entry name" value="RNA_pol_sigma70_r4_t2"/>
</dbReference>
<evidence type="ECO:0000256" key="1">
    <source>
        <dbReference type="ARBA" id="ARBA00011344"/>
    </source>
</evidence>
<name>A0AA37WL53_9ALTE</name>
<dbReference type="GO" id="GO:0016987">
    <property type="term" value="F:sigma factor activity"/>
    <property type="evidence" value="ECO:0007669"/>
    <property type="project" value="InterPro"/>
</dbReference>
<dbReference type="InterPro" id="IPR036388">
    <property type="entry name" value="WH-like_DNA-bd_sf"/>
</dbReference>
<dbReference type="Gene3D" id="1.10.1740.10">
    <property type="match status" value="1"/>
</dbReference>
<evidence type="ECO:0000259" key="2">
    <source>
        <dbReference type="Pfam" id="PF04542"/>
    </source>
</evidence>
<dbReference type="Proteomes" id="UP001156601">
    <property type="component" value="Unassembled WGS sequence"/>
</dbReference>
<comment type="caution">
    <text evidence="4">The sequence shown here is derived from an EMBL/GenBank/DDBJ whole genome shotgun (WGS) entry which is preliminary data.</text>
</comment>
<feature type="domain" description="RNA polymerase sigma factor 70 region 4 type 2" evidence="3">
    <location>
        <begin position="111"/>
        <end position="162"/>
    </location>
</feature>
<reference evidence="4" key="1">
    <citation type="journal article" date="2014" name="Int. J. Syst. Evol. Microbiol.">
        <title>Complete genome sequence of Corynebacterium casei LMG S-19264T (=DSM 44701T), isolated from a smear-ripened cheese.</title>
        <authorList>
            <consortium name="US DOE Joint Genome Institute (JGI-PGF)"/>
            <person name="Walter F."/>
            <person name="Albersmeier A."/>
            <person name="Kalinowski J."/>
            <person name="Ruckert C."/>
        </authorList>
    </citation>
    <scope>NUCLEOTIDE SEQUENCE</scope>
    <source>
        <strain evidence="4">NBRC 110023</strain>
    </source>
</reference>
<dbReference type="SUPFAM" id="SSF54427">
    <property type="entry name" value="NTF2-like"/>
    <property type="match status" value="1"/>
</dbReference>
<dbReference type="InterPro" id="IPR007627">
    <property type="entry name" value="RNA_pol_sigma70_r2"/>
</dbReference>
<dbReference type="InterPro" id="IPR032710">
    <property type="entry name" value="NTF2-like_dom_sf"/>
</dbReference>
<dbReference type="RefSeq" id="WP_284217907.1">
    <property type="nucleotide sequence ID" value="NZ_BSOT01000006.1"/>
</dbReference>
<evidence type="ECO:0000313" key="5">
    <source>
        <dbReference type="Proteomes" id="UP001156601"/>
    </source>
</evidence>